<dbReference type="InterPro" id="IPR007212">
    <property type="entry name" value="Zf-like"/>
</dbReference>
<protein>
    <submittedName>
        <fullName evidence="2">Cysteine-rich small domain protein</fullName>
    </submittedName>
</protein>
<dbReference type="Proteomes" id="UP000002318">
    <property type="component" value="Chromosome"/>
</dbReference>
<dbReference type="HOGENOM" id="CLU_164613_1_0_12"/>
<dbReference type="KEGG" id="ssm:Spirs_0189"/>
<dbReference type="AlphaFoldDB" id="E1R8K2"/>
<accession>E1R8K2</accession>
<reference evidence="2 3" key="1">
    <citation type="journal article" date="2010" name="Stand. Genomic Sci.">
        <title>Complete genome sequence of Spirochaeta smaragdinae type strain (SEBR 4228).</title>
        <authorList>
            <person name="Mavromatis K."/>
            <person name="Yasawong M."/>
            <person name="Chertkov O."/>
            <person name="Lapidus A."/>
            <person name="Lucas S."/>
            <person name="Nolan M."/>
            <person name="Del Rio T.G."/>
            <person name="Tice H."/>
            <person name="Cheng J.F."/>
            <person name="Pitluck S."/>
            <person name="Liolios K."/>
            <person name="Ivanova N."/>
            <person name="Tapia R."/>
            <person name="Han C."/>
            <person name="Bruce D."/>
            <person name="Goodwin L."/>
            <person name="Pati A."/>
            <person name="Chen A."/>
            <person name="Palaniappan K."/>
            <person name="Land M."/>
            <person name="Hauser L."/>
            <person name="Chang Y.J."/>
            <person name="Jeffries C.D."/>
            <person name="Detter J.C."/>
            <person name="Rohde M."/>
            <person name="Brambilla E."/>
            <person name="Spring S."/>
            <person name="Goker M."/>
            <person name="Sikorski J."/>
            <person name="Woyke T."/>
            <person name="Bristow J."/>
            <person name="Eisen J.A."/>
            <person name="Markowitz V."/>
            <person name="Hugenholtz P."/>
            <person name="Klenk H.P."/>
            <person name="Kyrpides N.C."/>
        </authorList>
    </citation>
    <scope>NUCLEOTIDE SEQUENCE [LARGE SCALE GENOMIC DNA]</scope>
    <source>
        <strain evidence="3">DSM 11293 / JCM 15392 / SEBR 4228</strain>
    </source>
</reference>
<dbReference type="RefSeq" id="WP_013252810.1">
    <property type="nucleotide sequence ID" value="NC_014364.1"/>
</dbReference>
<dbReference type="Pfam" id="PF04071">
    <property type="entry name" value="zf-like"/>
    <property type="match status" value="1"/>
</dbReference>
<gene>
    <name evidence="2" type="ordered locus">Spirs_0189</name>
</gene>
<sequence>MKDKRPYSHKFFENRDCRYYPCHQGIEEMNCLFCFCPLYQFPDCGGDYRLTADGVKDCTGCIRPHIPENYDLIIAELKRRKSPPGKKK</sequence>
<dbReference type="STRING" id="573413.Spirs_0189"/>
<keyword evidence="3" id="KW-1185">Reference proteome</keyword>
<dbReference type="eggNOG" id="COG2158">
    <property type="taxonomic scope" value="Bacteria"/>
</dbReference>
<evidence type="ECO:0000313" key="3">
    <source>
        <dbReference type="Proteomes" id="UP000002318"/>
    </source>
</evidence>
<proteinExistence type="predicted"/>
<evidence type="ECO:0000259" key="1">
    <source>
        <dbReference type="Pfam" id="PF04071"/>
    </source>
</evidence>
<dbReference type="EMBL" id="CP002116">
    <property type="protein sequence ID" value="ADK79346.1"/>
    <property type="molecule type" value="Genomic_DNA"/>
</dbReference>
<dbReference type="OrthoDB" id="9799337at2"/>
<feature type="domain" description="Cysteine-rich small" evidence="1">
    <location>
        <begin position="10"/>
        <end position="79"/>
    </location>
</feature>
<evidence type="ECO:0000313" key="2">
    <source>
        <dbReference type="EMBL" id="ADK79346.1"/>
    </source>
</evidence>
<name>E1R8K2_SEDSS</name>
<organism evidence="2 3">
    <name type="scientific">Sediminispirochaeta smaragdinae (strain DSM 11293 / JCM 15392 / SEBR 4228)</name>
    <name type="common">Spirochaeta smaragdinae</name>
    <dbReference type="NCBI Taxonomy" id="573413"/>
    <lineage>
        <taxon>Bacteria</taxon>
        <taxon>Pseudomonadati</taxon>
        <taxon>Spirochaetota</taxon>
        <taxon>Spirochaetia</taxon>
        <taxon>Spirochaetales</taxon>
        <taxon>Spirochaetaceae</taxon>
        <taxon>Sediminispirochaeta</taxon>
    </lineage>
</organism>